<dbReference type="PROSITE" id="PS51354">
    <property type="entry name" value="GLUTAREDOXIN_2"/>
    <property type="match status" value="1"/>
</dbReference>
<evidence type="ECO:0000256" key="3">
    <source>
        <dbReference type="PROSITE-ProRule" id="PRU01282"/>
    </source>
</evidence>
<dbReference type="InterPro" id="IPR036249">
    <property type="entry name" value="Thioredoxin-like_sf"/>
</dbReference>
<sequence>MSTTQKIEVHQRERKNKQMISLYTTPSCTSCRKARAWLTENELPFKERNIFSDPLNSDELMEILSLTKNGTEDIISTRSKVYQKLDIDLEELKLEELLSLIEQYPNLLKRPIILDENKLQVGYNEEDIRKFVPRNLRKIIFKRRQTELLMFNYRQKQEEGESVANFI</sequence>
<evidence type="ECO:0000256" key="1">
    <source>
        <dbReference type="ARBA" id="ARBA00023157"/>
    </source>
</evidence>
<protein>
    <submittedName>
        <fullName evidence="4">Regulatory protein spx</fullName>
    </submittedName>
</protein>
<name>F0EGG0_ENTCA</name>
<comment type="similarity">
    <text evidence="3">Belongs to the ArsC family.</text>
</comment>
<evidence type="ECO:0000313" key="4">
    <source>
        <dbReference type="EMBL" id="EGC70880.1"/>
    </source>
</evidence>
<keyword evidence="1" id="KW-1015">Disulfide bond</keyword>
<accession>F0EGG0</accession>
<organism evidence="4 5">
    <name type="scientific">Enterococcus casseliflavus ATCC 12755</name>
    <dbReference type="NCBI Taxonomy" id="888066"/>
    <lineage>
        <taxon>Bacteria</taxon>
        <taxon>Bacillati</taxon>
        <taxon>Bacillota</taxon>
        <taxon>Bacilli</taxon>
        <taxon>Lactobacillales</taxon>
        <taxon>Enterococcaceae</taxon>
        <taxon>Enterococcus</taxon>
    </lineage>
</organism>
<dbReference type="HOGENOM" id="CLU_116644_1_1_9"/>
<keyword evidence="2" id="KW-0676">Redox-active center</keyword>
<dbReference type="InterPro" id="IPR006504">
    <property type="entry name" value="Tscrpt_reg_Spx/MgsR"/>
</dbReference>
<dbReference type="NCBIfam" id="NF002459">
    <property type="entry name" value="PRK01655.1"/>
    <property type="match status" value="1"/>
</dbReference>
<comment type="caution">
    <text evidence="4">The sequence shown here is derived from an EMBL/GenBank/DDBJ whole genome shotgun (WGS) entry which is preliminary data.</text>
</comment>
<dbReference type="InterPro" id="IPR006660">
    <property type="entry name" value="Arsenate_reductase-like"/>
</dbReference>
<dbReference type="Pfam" id="PF03960">
    <property type="entry name" value="ArsC"/>
    <property type="match status" value="1"/>
</dbReference>
<dbReference type="NCBIfam" id="TIGR01617">
    <property type="entry name" value="arsC_related"/>
    <property type="match status" value="1"/>
</dbReference>
<dbReference type="PROSITE" id="PS51353">
    <property type="entry name" value="ARSC"/>
    <property type="match status" value="1"/>
</dbReference>
<dbReference type="Proteomes" id="UP000004835">
    <property type="component" value="Unassembled WGS sequence"/>
</dbReference>
<dbReference type="EMBL" id="AEWT01000002">
    <property type="protein sequence ID" value="EGC70880.1"/>
    <property type="molecule type" value="Genomic_DNA"/>
</dbReference>
<proteinExistence type="inferred from homology"/>
<gene>
    <name evidence="4" type="primary">spxA</name>
    <name evidence="4" type="ORF">HMPREF9087_0257</name>
</gene>
<dbReference type="PANTHER" id="PTHR30041:SF7">
    <property type="entry name" value="GLOBAL TRANSCRIPTIONAL REGULATOR SPX"/>
    <property type="match status" value="1"/>
</dbReference>
<dbReference type="Gene3D" id="3.40.30.10">
    <property type="entry name" value="Glutaredoxin"/>
    <property type="match status" value="1"/>
</dbReference>
<evidence type="ECO:0000256" key="2">
    <source>
        <dbReference type="ARBA" id="ARBA00023284"/>
    </source>
</evidence>
<dbReference type="PANTHER" id="PTHR30041">
    <property type="entry name" value="ARSENATE REDUCTASE"/>
    <property type="match status" value="1"/>
</dbReference>
<dbReference type="CDD" id="cd03032">
    <property type="entry name" value="ArsC_Spx"/>
    <property type="match status" value="1"/>
</dbReference>
<evidence type="ECO:0000313" key="5">
    <source>
        <dbReference type="Proteomes" id="UP000004835"/>
    </source>
</evidence>
<dbReference type="SUPFAM" id="SSF52833">
    <property type="entry name" value="Thioredoxin-like"/>
    <property type="match status" value="1"/>
</dbReference>
<reference evidence="4 5" key="1">
    <citation type="submission" date="2011-01" db="EMBL/GenBank/DDBJ databases">
        <authorList>
            <person name="Muzny D."/>
            <person name="Qin X."/>
            <person name="Deng J."/>
            <person name="Jiang H."/>
            <person name="Liu Y."/>
            <person name="Qu J."/>
            <person name="Song X.-Z."/>
            <person name="Zhang L."/>
            <person name="Thornton R."/>
            <person name="Coyle M."/>
            <person name="Francisco L."/>
            <person name="Jackson L."/>
            <person name="Javaid M."/>
            <person name="Korchina V."/>
            <person name="Kovar C."/>
            <person name="Mata R."/>
            <person name="Mathew T."/>
            <person name="Ngo R."/>
            <person name="Nguyen L."/>
            <person name="Nguyen N."/>
            <person name="Okwuonu G."/>
            <person name="Ongeri F."/>
            <person name="Pham C."/>
            <person name="Simmons D."/>
            <person name="Wilczek-Boney K."/>
            <person name="Hale W."/>
            <person name="Jakkamsetti A."/>
            <person name="Pham P."/>
            <person name="Ruth R."/>
            <person name="San Lucas F."/>
            <person name="Warren J."/>
            <person name="Zhang J."/>
            <person name="Zhao Z."/>
            <person name="Zhou C."/>
            <person name="Zhu D."/>
            <person name="Lee S."/>
            <person name="Bess C."/>
            <person name="Blankenburg K."/>
            <person name="Forbes L."/>
            <person name="Fu Q."/>
            <person name="Gubbala S."/>
            <person name="Hirani K."/>
            <person name="Jayaseelan J.C."/>
            <person name="Lara F."/>
            <person name="Munidasa M."/>
            <person name="Palculict T."/>
            <person name="Patil S."/>
            <person name="Pu L.-L."/>
            <person name="Saada N."/>
            <person name="Tang L."/>
            <person name="Weissenberger G."/>
            <person name="Zhu Y."/>
            <person name="Hemphill L."/>
            <person name="Shang Y."/>
            <person name="Youmans B."/>
            <person name="Ayvaz T."/>
            <person name="Ross M."/>
            <person name="Santibanez J."/>
            <person name="Aqrawi P."/>
            <person name="Gross S."/>
            <person name="Joshi V."/>
            <person name="Fowler G."/>
            <person name="Nazareth L."/>
            <person name="Reid J."/>
            <person name="Worley K."/>
            <person name="Petrosino J."/>
            <person name="Highlander S."/>
            <person name="Gibbs R."/>
        </authorList>
    </citation>
    <scope>NUCLEOTIDE SEQUENCE [LARGE SCALE GENOMIC DNA]</scope>
    <source>
        <strain evidence="4 5">ATCC 12755</strain>
    </source>
</reference>
<dbReference type="AlphaFoldDB" id="F0EGG0"/>